<dbReference type="AlphaFoldDB" id="A0A2W4XC58"/>
<accession>A0A2W4XC58</accession>
<sequence>MLNFRLVETVLVCAIATTSAIIVPKAAQAAALAPAFDSLANELANAPTYELPNELASERSLQLAQFAPLSARQLSVTGNGTASTPADKAAIILSYVLNYYPEAPSTPNTPPPLPPTIKEADLQPVRDALIAAGVSASDISFAPEAYNTQSLRMIIRINRPTRERINTLIDVASAVSAKDNRFFFSPGGVVFSVQGCEAAAATARQAAMTNAREQATALASTANVQFGDILAVSGSTTWRATSPYASVCPTSLDDSIRNVSLYGSQPYDPSQPTEVFVESSISVSYEIQ</sequence>
<dbReference type="Pfam" id="PF04402">
    <property type="entry name" value="SIMPL"/>
    <property type="match status" value="1"/>
</dbReference>
<organism evidence="2 3">
    <name type="scientific">Phormidesmis priestleyi</name>
    <dbReference type="NCBI Taxonomy" id="268141"/>
    <lineage>
        <taxon>Bacteria</taxon>
        <taxon>Bacillati</taxon>
        <taxon>Cyanobacteriota</taxon>
        <taxon>Cyanophyceae</taxon>
        <taxon>Leptolyngbyales</taxon>
        <taxon>Leptolyngbyaceae</taxon>
        <taxon>Phormidesmis</taxon>
    </lineage>
</organism>
<feature type="chain" id="PRO_5016113778" description="SIMPL domain-containing protein" evidence="1">
    <location>
        <begin position="30"/>
        <end position="288"/>
    </location>
</feature>
<proteinExistence type="predicted"/>
<comment type="caution">
    <text evidence="2">The sequence shown here is derived from an EMBL/GenBank/DDBJ whole genome shotgun (WGS) entry which is preliminary data.</text>
</comment>
<dbReference type="Gene3D" id="3.30.110.170">
    <property type="entry name" value="Protein of unknown function (DUF541), domain 1"/>
    <property type="match status" value="1"/>
</dbReference>
<reference evidence="2 3" key="2">
    <citation type="submission" date="2018-06" db="EMBL/GenBank/DDBJ databases">
        <title>Metagenomic assembly of (sub)arctic Cyanobacteria and their associated microbiome from non-axenic cultures.</title>
        <authorList>
            <person name="Baurain D."/>
        </authorList>
    </citation>
    <scope>NUCLEOTIDE SEQUENCE [LARGE SCALE GENOMIC DNA]</scope>
    <source>
        <strain evidence="2">ULC027bin1</strain>
    </source>
</reference>
<name>A0A2W4XC58_9CYAN</name>
<dbReference type="EMBL" id="QBMP01000110">
    <property type="protein sequence ID" value="PZO54760.1"/>
    <property type="molecule type" value="Genomic_DNA"/>
</dbReference>
<evidence type="ECO:0008006" key="4">
    <source>
        <dbReference type="Google" id="ProtNLM"/>
    </source>
</evidence>
<feature type="signal peptide" evidence="1">
    <location>
        <begin position="1"/>
        <end position="29"/>
    </location>
</feature>
<evidence type="ECO:0000256" key="1">
    <source>
        <dbReference type="SAM" id="SignalP"/>
    </source>
</evidence>
<protein>
    <recommendedName>
        <fullName evidence="4">SIMPL domain-containing protein</fullName>
    </recommendedName>
</protein>
<gene>
    <name evidence="2" type="ORF">DCF15_11485</name>
</gene>
<reference evidence="3" key="1">
    <citation type="submission" date="2018-04" db="EMBL/GenBank/DDBJ databases">
        <authorList>
            <person name="Cornet L."/>
        </authorList>
    </citation>
    <scope>NUCLEOTIDE SEQUENCE [LARGE SCALE GENOMIC DNA]</scope>
</reference>
<evidence type="ECO:0000313" key="3">
    <source>
        <dbReference type="Proteomes" id="UP000249794"/>
    </source>
</evidence>
<evidence type="ECO:0000313" key="2">
    <source>
        <dbReference type="EMBL" id="PZO54760.1"/>
    </source>
</evidence>
<dbReference type="InterPro" id="IPR007497">
    <property type="entry name" value="SIMPL/DUF541"/>
</dbReference>
<keyword evidence="1" id="KW-0732">Signal</keyword>
<dbReference type="Proteomes" id="UP000249794">
    <property type="component" value="Unassembled WGS sequence"/>
</dbReference>